<feature type="transmembrane region" description="Helical" evidence="1">
    <location>
        <begin position="195"/>
        <end position="216"/>
    </location>
</feature>
<gene>
    <name evidence="2" type="ORF">F53441_13354</name>
</gene>
<evidence type="ECO:0000313" key="3">
    <source>
        <dbReference type="Proteomes" id="UP000605986"/>
    </source>
</evidence>
<evidence type="ECO:0000313" key="2">
    <source>
        <dbReference type="EMBL" id="KAF4435990.1"/>
    </source>
</evidence>
<proteinExistence type="predicted"/>
<reference evidence="2" key="1">
    <citation type="submission" date="2020-01" db="EMBL/GenBank/DDBJ databases">
        <title>Identification and distribution of gene clusters putatively required for synthesis of sphingolipid metabolism inhibitors in phylogenetically diverse species of the filamentous fungus Fusarium.</title>
        <authorList>
            <person name="Kim H.-S."/>
            <person name="Busman M."/>
            <person name="Brown D.W."/>
            <person name="Divon H."/>
            <person name="Uhlig S."/>
            <person name="Proctor R.H."/>
        </authorList>
    </citation>
    <scope>NUCLEOTIDE SEQUENCE</scope>
    <source>
        <strain evidence="2">NRRL 53441</strain>
    </source>
</reference>
<feature type="transmembrane region" description="Helical" evidence="1">
    <location>
        <begin position="114"/>
        <end position="131"/>
    </location>
</feature>
<sequence>MDFEKQIRDELFLSETCAVLLGILIPPLLILWISSLYLVRREDDPARMAFTYLKMVYPMALLTLTFRFIHVMAMKKTLVSVSDETPPDEFLPFMTFIIDHSDALSVTLLDVTDVFLIITLFELGNGFLICLTAKRSSFYLVVQYIILVPSAAVLSLIITTFIQDLSIWKKPLSMDEDSEQRILEYLEERDGWDTALLILWGVASLVLVAYACFVSNKARDKPLILDSTVIFLGTTVLNLLNPGRQFLMIILDLDQDGWNTTMQYFYLIDNILDHWVRFFIIALIFVLGLRKDNGLWTPLSRLPGDLVPIKG</sequence>
<organism evidence="2 3">
    <name type="scientific">Fusarium austroafricanum</name>
    <dbReference type="NCBI Taxonomy" id="2364996"/>
    <lineage>
        <taxon>Eukaryota</taxon>
        <taxon>Fungi</taxon>
        <taxon>Dikarya</taxon>
        <taxon>Ascomycota</taxon>
        <taxon>Pezizomycotina</taxon>
        <taxon>Sordariomycetes</taxon>
        <taxon>Hypocreomycetidae</taxon>
        <taxon>Hypocreales</taxon>
        <taxon>Nectriaceae</taxon>
        <taxon>Fusarium</taxon>
        <taxon>Fusarium concolor species complex</taxon>
    </lineage>
</organism>
<comment type="caution">
    <text evidence="2">The sequence shown here is derived from an EMBL/GenBank/DDBJ whole genome shotgun (WGS) entry which is preliminary data.</text>
</comment>
<feature type="transmembrane region" description="Helical" evidence="1">
    <location>
        <begin position="228"/>
        <end position="251"/>
    </location>
</feature>
<evidence type="ECO:0000256" key="1">
    <source>
        <dbReference type="SAM" id="Phobius"/>
    </source>
</evidence>
<keyword evidence="1" id="KW-1133">Transmembrane helix</keyword>
<name>A0A8H4NI71_9HYPO</name>
<feature type="transmembrane region" description="Helical" evidence="1">
    <location>
        <begin position="138"/>
        <end position="162"/>
    </location>
</feature>
<keyword evidence="3" id="KW-1185">Reference proteome</keyword>
<dbReference type="Proteomes" id="UP000605986">
    <property type="component" value="Unassembled WGS sequence"/>
</dbReference>
<protein>
    <submittedName>
        <fullName evidence="2">Uncharacterized protein</fullName>
    </submittedName>
</protein>
<dbReference type="OrthoDB" id="5217806at2759"/>
<feature type="transmembrane region" description="Helical" evidence="1">
    <location>
        <begin position="271"/>
        <end position="289"/>
    </location>
</feature>
<dbReference type="AlphaFoldDB" id="A0A8H4NI71"/>
<feature type="transmembrane region" description="Helical" evidence="1">
    <location>
        <begin position="51"/>
        <end position="73"/>
    </location>
</feature>
<keyword evidence="1" id="KW-0472">Membrane</keyword>
<dbReference type="EMBL" id="JAADJG010000826">
    <property type="protein sequence ID" value="KAF4435990.1"/>
    <property type="molecule type" value="Genomic_DNA"/>
</dbReference>
<accession>A0A8H4NI71</accession>
<keyword evidence="1" id="KW-0812">Transmembrane</keyword>
<feature type="transmembrane region" description="Helical" evidence="1">
    <location>
        <begin position="18"/>
        <end position="39"/>
    </location>
</feature>